<dbReference type="Gene3D" id="2.40.50.40">
    <property type="match status" value="1"/>
</dbReference>
<accession>A0A9Q3KB53</accession>
<protein>
    <recommendedName>
        <fullName evidence="3">Chromo domain-containing protein</fullName>
    </recommendedName>
</protein>
<keyword evidence="5" id="KW-1185">Reference proteome</keyword>
<comment type="caution">
    <text evidence="4">The sequence shown here is derived from an EMBL/GenBank/DDBJ whole genome shotgun (WGS) entry which is preliminary data.</text>
</comment>
<evidence type="ECO:0000313" key="4">
    <source>
        <dbReference type="EMBL" id="MBW0577306.1"/>
    </source>
</evidence>
<dbReference type="PANTHER" id="PTHR22812">
    <property type="entry name" value="CHROMOBOX PROTEIN"/>
    <property type="match status" value="1"/>
</dbReference>
<keyword evidence="2" id="KW-0539">Nucleus</keyword>
<evidence type="ECO:0000256" key="1">
    <source>
        <dbReference type="ARBA" id="ARBA00004123"/>
    </source>
</evidence>
<dbReference type="InterPro" id="IPR051219">
    <property type="entry name" value="Heterochromatin_chromo-domain"/>
</dbReference>
<dbReference type="InterPro" id="IPR056924">
    <property type="entry name" value="SH3_Tf2-1"/>
</dbReference>
<dbReference type="Pfam" id="PF00385">
    <property type="entry name" value="Chromo"/>
    <property type="match status" value="1"/>
</dbReference>
<evidence type="ECO:0000259" key="3">
    <source>
        <dbReference type="PROSITE" id="PS50013"/>
    </source>
</evidence>
<sequence>MNRFKRYAKKSSASPPVVNPGDMIWLSSKNIKQTRPTKKLSQILVGSFPILKKISTHANHLKLPSQWKYIPPVFHISLLETVKTSTIPNWNQEHPPSIIMKEEKEWEVSQILDSKFKRRKLWYLVKWKCFSQDTERSILEPADNLNNCPELVKDLNYSYPDKPGPNLSRA</sequence>
<dbReference type="SUPFAM" id="SSF54160">
    <property type="entry name" value="Chromo domain-like"/>
    <property type="match status" value="1"/>
</dbReference>
<dbReference type="PROSITE" id="PS50013">
    <property type="entry name" value="CHROMO_2"/>
    <property type="match status" value="1"/>
</dbReference>
<organism evidence="4 5">
    <name type="scientific">Austropuccinia psidii MF-1</name>
    <dbReference type="NCBI Taxonomy" id="1389203"/>
    <lineage>
        <taxon>Eukaryota</taxon>
        <taxon>Fungi</taxon>
        <taxon>Dikarya</taxon>
        <taxon>Basidiomycota</taxon>
        <taxon>Pucciniomycotina</taxon>
        <taxon>Pucciniomycetes</taxon>
        <taxon>Pucciniales</taxon>
        <taxon>Sphaerophragmiaceae</taxon>
        <taxon>Austropuccinia</taxon>
    </lineage>
</organism>
<evidence type="ECO:0000313" key="5">
    <source>
        <dbReference type="Proteomes" id="UP000765509"/>
    </source>
</evidence>
<dbReference type="CDD" id="cd00024">
    <property type="entry name" value="CD_CSD"/>
    <property type="match status" value="1"/>
</dbReference>
<dbReference type="GO" id="GO:0005634">
    <property type="term" value="C:nucleus"/>
    <property type="evidence" value="ECO:0007669"/>
    <property type="project" value="UniProtKB-SubCell"/>
</dbReference>
<proteinExistence type="predicted"/>
<dbReference type="Pfam" id="PF24626">
    <property type="entry name" value="SH3_Tf2-1"/>
    <property type="match status" value="1"/>
</dbReference>
<dbReference type="OrthoDB" id="2273864at2759"/>
<dbReference type="AlphaFoldDB" id="A0A9Q3KB53"/>
<comment type="subcellular location">
    <subcellularLocation>
        <location evidence="1">Nucleus</location>
    </subcellularLocation>
</comment>
<name>A0A9Q3KB53_9BASI</name>
<dbReference type="InterPro" id="IPR023780">
    <property type="entry name" value="Chromo_domain"/>
</dbReference>
<gene>
    <name evidence="4" type="ORF">O181_117021</name>
</gene>
<dbReference type="InterPro" id="IPR016197">
    <property type="entry name" value="Chromo-like_dom_sf"/>
</dbReference>
<reference evidence="4" key="1">
    <citation type="submission" date="2021-03" db="EMBL/GenBank/DDBJ databases">
        <title>Draft genome sequence of rust myrtle Austropuccinia psidii MF-1, a brazilian biotype.</title>
        <authorList>
            <person name="Quecine M.C."/>
            <person name="Pachon D.M.R."/>
            <person name="Bonatelli M.L."/>
            <person name="Correr F.H."/>
            <person name="Franceschini L.M."/>
            <person name="Leite T.F."/>
            <person name="Margarido G.R.A."/>
            <person name="Almeida C.A."/>
            <person name="Ferrarezi J.A."/>
            <person name="Labate C.A."/>
        </authorList>
    </citation>
    <scope>NUCLEOTIDE SEQUENCE</scope>
    <source>
        <strain evidence="4">MF-1</strain>
    </source>
</reference>
<evidence type="ECO:0000256" key="2">
    <source>
        <dbReference type="ARBA" id="ARBA00023242"/>
    </source>
</evidence>
<dbReference type="InterPro" id="IPR000953">
    <property type="entry name" value="Chromo/chromo_shadow_dom"/>
</dbReference>
<dbReference type="EMBL" id="AVOT02100355">
    <property type="protein sequence ID" value="MBW0577306.1"/>
    <property type="molecule type" value="Genomic_DNA"/>
</dbReference>
<dbReference type="GO" id="GO:0006338">
    <property type="term" value="P:chromatin remodeling"/>
    <property type="evidence" value="ECO:0007669"/>
    <property type="project" value="UniProtKB-ARBA"/>
</dbReference>
<feature type="domain" description="Chromo" evidence="3">
    <location>
        <begin position="106"/>
        <end position="167"/>
    </location>
</feature>
<dbReference type="Proteomes" id="UP000765509">
    <property type="component" value="Unassembled WGS sequence"/>
</dbReference>